<protein>
    <submittedName>
        <fullName evidence="1">Uncharacterized protein</fullName>
    </submittedName>
</protein>
<proteinExistence type="predicted"/>
<feature type="non-terminal residue" evidence="1">
    <location>
        <position position="1"/>
    </location>
</feature>
<accession>A8QGI9</accession>
<dbReference type="EMBL" id="DS239687">
    <property type="protein sequence ID" value="EDP28629.1"/>
    <property type="molecule type" value="Genomic_DNA"/>
</dbReference>
<reference evidence="1" key="1">
    <citation type="journal article" date="2007" name="Science">
        <title>Draft genome of the filarial nematode parasite Brugia malayi.</title>
        <authorList>
            <person name="Ghedin E."/>
            <person name="Wang S."/>
            <person name="Spiro D."/>
            <person name="Caler E."/>
            <person name="Zhao Q."/>
            <person name="Crabtree J."/>
            <person name="Allen J.E."/>
            <person name="Delcher A.L."/>
            <person name="Guiliano D.B."/>
            <person name="Miranda-Saavedra D."/>
            <person name="Angiuoli S.V."/>
            <person name="Creasy T."/>
            <person name="Amedeo P."/>
            <person name="Haas B."/>
            <person name="El-Sayed N.M."/>
            <person name="Wortman J.R."/>
            <person name="Feldblyum T."/>
            <person name="Tallon L."/>
            <person name="Schatz M."/>
            <person name="Shumway M."/>
            <person name="Koo H."/>
            <person name="Salzberg S.L."/>
            <person name="Schobel S."/>
            <person name="Pertea M."/>
            <person name="Pop M."/>
            <person name="White O."/>
            <person name="Barton G.J."/>
            <person name="Carlow C.K."/>
            <person name="Crawford M.J."/>
            <person name="Daub J."/>
            <person name="Dimmic M.W."/>
            <person name="Estes C.F."/>
            <person name="Foster J.M."/>
            <person name="Ganatra M."/>
            <person name="Gregory W.F."/>
            <person name="Johnson N.M."/>
            <person name="Jin J."/>
            <person name="Komuniecki R."/>
            <person name="Korf I."/>
            <person name="Kumar S."/>
            <person name="Laney S."/>
            <person name="Li B.W."/>
            <person name="Li W."/>
            <person name="Lindblom T.H."/>
            <person name="Lustigman S."/>
            <person name="Ma D."/>
            <person name="Maina C.V."/>
            <person name="Martin D.M."/>
            <person name="McCarter J.P."/>
            <person name="McReynolds L."/>
            <person name="Mitreva M."/>
            <person name="Nutman T.B."/>
            <person name="Parkinson J."/>
            <person name="Peregrin-Alvarez J.M."/>
            <person name="Poole C."/>
            <person name="Ren Q."/>
            <person name="Saunders L."/>
            <person name="Sluder A.E."/>
            <person name="Smith K."/>
            <person name="Stanke M."/>
            <person name="Unnasch T.R."/>
            <person name="Ware J."/>
            <person name="Wei A.D."/>
            <person name="Weil G."/>
            <person name="Williams D.J."/>
            <person name="Zhang Y."/>
            <person name="Williams S.A."/>
            <person name="Fraser-Liggett C."/>
            <person name="Slatko B."/>
            <person name="Blaxter M.L."/>
            <person name="Scott A.L."/>
        </authorList>
    </citation>
    <scope>NUCLEOTIDE SEQUENCE [LARGE SCALE GENOMIC DNA]</scope>
</reference>
<evidence type="ECO:0000313" key="1">
    <source>
        <dbReference type="EMBL" id="EDP28629.1"/>
    </source>
</evidence>
<organism evidence="1">
    <name type="scientific">Brugia malayi</name>
    <name type="common">Filarial nematode worm</name>
    <dbReference type="NCBI Taxonomy" id="6279"/>
    <lineage>
        <taxon>Eukaryota</taxon>
        <taxon>Metazoa</taxon>
        <taxon>Ecdysozoa</taxon>
        <taxon>Nematoda</taxon>
        <taxon>Chromadorea</taxon>
        <taxon>Rhabditida</taxon>
        <taxon>Spirurina</taxon>
        <taxon>Spiruromorpha</taxon>
        <taxon>Filarioidea</taxon>
        <taxon>Onchocercidae</taxon>
        <taxon>Brugia</taxon>
    </lineage>
</organism>
<gene>
    <name evidence="1" type="ORF">Bm1_55330</name>
</gene>
<name>A8QGI9_BRUMA</name>
<dbReference type="AlphaFoldDB" id="A8QGI9"/>
<sequence length="52" mass="6069">INTYISWLLTNKFATIHLSFNAFIYTNYDSKQGRPLSIRKLSSTLSHKLYSD</sequence>